<dbReference type="GO" id="GO:0016020">
    <property type="term" value="C:membrane"/>
    <property type="evidence" value="ECO:0007669"/>
    <property type="project" value="UniProtKB-SubCell"/>
</dbReference>
<evidence type="ECO:0000313" key="15">
    <source>
        <dbReference type="EMBL" id="KAG7326115.1"/>
    </source>
</evidence>
<evidence type="ECO:0008006" key="17">
    <source>
        <dbReference type="Google" id="ProtNLM"/>
    </source>
</evidence>
<dbReference type="SUPFAM" id="SSF81321">
    <property type="entry name" value="Family A G protein-coupled receptor-like"/>
    <property type="match status" value="1"/>
</dbReference>
<feature type="compositionally biased region" description="Polar residues" evidence="10">
    <location>
        <begin position="562"/>
        <end position="573"/>
    </location>
</feature>
<evidence type="ECO:0000256" key="3">
    <source>
        <dbReference type="ARBA" id="ARBA00022692"/>
    </source>
</evidence>
<dbReference type="OrthoDB" id="6117944at2759"/>
<dbReference type="CDD" id="cd15210">
    <property type="entry name" value="7tmA_GPR84-like"/>
    <property type="match status" value="1"/>
</dbReference>
<reference evidence="15 16" key="1">
    <citation type="submission" date="2021-06" db="EMBL/GenBank/DDBJ databases">
        <title>Chromosome-level genome assembly of the red-tail catfish (Hemibagrus wyckioides).</title>
        <authorList>
            <person name="Shao F."/>
        </authorList>
    </citation>
    <scope>NUCLEOTIDE SEQUENCE [LARGE SCALE GENOMIC DNA]</scope>
    <source>
        <strain evidence="15">EC202008001</strain>
        <tissue evidence="15">Blood</tissue>
    </source>
</reference>
<organism evidence="15 16">
    <name type="scientific">Hemibagrus wyckioides</name>
    <dbReference type="NCBI Taxonomy" id="337641"/>
    <lineage>
        <taxon>Eukaryota</taxon>
        <taxon>Metazoa</taxon>
        <taxon>Chordata</taxon>
        <taxon>Craniata</taxon>
        <taxon>Vertebrata</taxon>
        <taxon>Euteleostomi</taxon>
        <taxon>Actinopterygii</taxon>
        <taxon>Neopterygii</taxon>
        <taxon>Teleostei</taxon>
        <taxon>Ostariophysi</taxon>
        <taxon>Siluriformes</taxon>
        <taxon>Bagridae</taxon>
        <taxon>Hemibagrus</taxon>
    </lineage>
</organism>
<dbReference type="GO" id="GO:0004252">
    <property type="term" value="F:serine-type endopeptidase activity"/>
    <property type="evidence" value="ECO:0007669"/>
    <property type="project" value="InterPro"/>
</dbReference>
<keyword evidence="3 11" id="KW-0812">Transmembrane</keyword>
<dbReference type="CDD" id="cd00190">
    <property type="entry name" value="Tryp_SPc"/>
    <property type="match status" value="1"/>
</dbReference>
<feature type="transmembrane region" description="Helical" evidence="11">
    <location>
        <begin position="350"/>
        <end position="369"/>
    </location>
</feature>
<feature type="domain" description="Peptidase S1" evidence="13">
    <location>
        <begin position="42"/>
        <end position="379"/>
    </location>
</feature>
<comment type="caution">
    <text evidence="15">The sequence shown here is derived from an EMBL/GenBank/DDBJ whole genome shotgun (WGS) entry which is preliminary data.</text>
</comment>
<dbReference type="PANTHER" id="PTHR24252:SF7">
    <property type="entry name" value="HYALIN"/>
    <property type="match status" value="1"/>
</dbReference>
<feature type="transmembrane region" description="Helical" evidence="11">
    <location>
        <begin position="389"/>
        <end position="414"/>
    </location>
</feature>
<evidence type="ECO:0000256" key="8">
    <source>
        <dbReference type="ARBA" id="ARBA00023157"/>
    </source>
</evidence>
<dbReference type="InterPro" id="IPR000276">
    <property type="entry name" value="GPCR_Rhodpsn"/>
</dbReference>
<dbReference type="PANTHER" id="PTHR24252">
    <property type="entry name" value="ACROSIN-RELATED"/>
    <property type="match status" value="1"/>
</dbReference>
<feature type="domain" description="G-protein coupled receptors family 1 profile" evidence="14">
    <location>
        <begin position="330"/>
        <end position="657"/>
    </location>
</feature>
<proteinExistence type="predicted"/>
<keyword evidence="8" id="KW-1015">Disulfide bond</keyword>
<evidence type="ECO:0000256" key="6">
    <source>
        <dbReference type="ARBA" id="ARBA00022989"/>
    </source>
</evidence>
<evidence type="ECO:0000313" key="16">
    <source>
        <dbReference type="Proteomes" id="UP000824219"/>
    </source>
</evidence>
<dbReference type="AlphaFoldDB" id="A0A9D3NS62"/>
<dbReference type="SMART" id="SM01381">
    <property type="entry name" value="7TM_GPCR_Srsx"/>
    <property type="match status" value="1"/>
</dbReference>
<dbReference type="PROSITE" id="PS00134">
    <property type="entry name" value="TRYPSIN_HIS"/>
    <property type="match status" value="1"/>
</dbReference>
<keyword evidence="9" id="KW-0720">Serine protease</keyword>
<dbReference type="Pfam" id="PF00001">
    <property type="entry name" value="7tm_1"/>
    <property type="match status" value="1"/>
</dbReference>
<keyword evidence="7 11" id="KW-0472">Membrane</keyword>
<dbReference type="Gene3D" id="1.20.1070.10">
    <property type="entry name" value="Rhodopsin 7-helix transmembrane proteins"/>
    <property type="match status" value="1"/>
</dbReference>
<evidence type="ECO:0000259" key="13">
    <source>
        <dbReference type="PROSITE" id="PS50240"/>
    </source>
</evidence>
<dbReference type="PROSITE" id="PS50240">
    <property type="entry name" value="TRYPSIN_DOM"/>
    <property type="match status" value="1"/>
</dbReference>
<accession>A0A9D3NS62</accession>
<feature type="transmembrane region" description="Helical" evidence="11">
    <location>
        <begin position="476"/>
        <end position="496"/>
    </location>
</feature>
<feature type="chain" id="PRO_5039153482" description="G-protein coupled receptors family 1 profile domain-containing protein" evidence="12">
    <location>
        <begin position="29"/>
        <end position="686"/>
    </location>
</feature>
<feature type="signal peptide" evidence="12">
    <location>
        <begin position="1"/>
        <end position="28"/>
    </location>
</feature>
<dbReference type="EMBL" id="JAHKSW010000011">
    <property type="protein sequence ID" value="KAG7326115.1"/>
    <property type="molecule type" value="Genomic_DNA"/>
</dbReference>
<name>A0A9D3NS62_9TELE</name>
<keyword evidence="16" id="KW-1185">Reference proteome</keyword>
<evidence type="ECO:0000256" key="5">
    <source>
        <dbReference type="ARBA" id="ARBA00022801"/>
    </source>
</evidence>
<feature type="transmembrane region" description="Helical" evidence="11">
    <location>
        <begin position="637"/>
        <end position="659"/>
    </location>
</feature>
<evidence type="ECO:0000256" key="7">
    <source>
        <dbReference type="ARBA" id="ARBA00023136"/>
    </source>
</evidence>
<evidence type="ECO:0000256" key="2">
    <source>
        <dbReference type="ARBA" id="ARBA00022670"/>
    </source>
</evidence>
<dbReference type="Proteomes" id="UP000824219">
    <property type="component" value="Linkage Group LG11"/>
</dbReference>
<dbReference type="PRINTS" id="PR00237">
    <property type="entry name" value="GPCRRHODOPSN"/>
</dbReference>
<evidence type="ECO:0000256" key="9">
    <source>
        <dbReference type="RuleBase" id="RU363034"/>
    </source>
</evidence>
<keyword evidence="2 9" id="KW-0645">Protease</keyword>
<evidence type="ECO:0000256" key="11">
    <source>
        <dbReference type="SAM" id="Phobius"/>
    </source>
</evidence>
<dbReference type="InterPro" id="IPR001254">
    <property type="entry name" value="Trypsin_dom"/>
</dbReference>
<feature type="transmembrane region" description="Helical" evidence="11">
    <location>
        <begin position="607"/>
        <end position="625"/>
    </location>
</feature>
<keyword evidence="5 9" id="KW-0378">Hydrolase</keyword>
<dbReference type="InterPro" id="IPR009003">
    <property type="entry name" value="Peptidase_S1_PA"/>
</dbReference>
<dbReference type="PROSITE" id="PS00135">
    <property type="entry name" value="TRYPSIN_SER"/>
    <property type="match status" value="1"/>
</dbReference>
<protein>
    <recommendedName>
        <fullName evidence="17">G-protein coupled receptors family 1 profile domain-containing protein</fullName>
    </recommendedName>
</protein>
<dbReference type="GO" id="GO:0006508">
    <property type="term" value="P:proteolysis"/>
    <property type="evidence" value="ECO:0007669"/>
    <property type="project" value="UniProtKB-KW"/>
</dbReference>
<sequence>MTTNKIYNMIKPKLVIFFLFLFVKGSFTQLNVCGVAPLNNRIVGGQSTTPGAWPWQVSLHSISFGSHFCGGSLINKQWVITAAHCFGSISDPLDLVVYMGKQTQDGSNPNEVARGVTKIIKHPSYDPSTNDNDITLLRLNQSVAFTKYIKPVCLAGKGSSFATGTRCWVTGWGDIASGVWLPSPSVLQEVAVPIVSSSMCNKLLQPSQGPGSITKNMICAGLLEGGKDTCQGDSGGPMVTKMGSTWIQAGITSWGCRIEPAGRVKDSVNLLCMTESGSLVKKLVEVLRMSLNTTDLYGNDSFSCASPSVEGYRYFGVFWGCVVTVVGTLGNVLTVLAFATDARLRTRFNVLIVNLALADILYCTILQPVSVDSYLHLHWRGGATWCQMFGLLLFLSNSVSIISLCLIAVSRYLVVAHRNSRVARVLLSHKGIAVLLVSSWALGLASFAPLWPVYVFAPQVCTCSFHRIKGRPYTTILLFMYFFLGLGFVGLFYFLIYRKVRVAAKALIKYRPSRRSSRRKHQEPEGTDGDDSGIGIGTAATQSSEVSEQGVEIHHSKTNINEPQTISSVTNAGKNDPPKAVAPAPAAAPPPSSSSGEDNEFKRVTRMCFTVFLCFVGCFAPFLLLNIADKKNQAPQVVHMFCANLTWLNSCINPLLYAAMNRQFNQAYKDLLAKAAWPIMQLWKKR</sequence>
<gene>
    <name evidence="15" type="ORF">KOW79_009516</name>
</gene>
<dbReference type="SMART" id="SM00020">
    <property type="entry name" value="Tryp_SPc"/>
    <property type="match status" value="1"/>
</dbReference>
<feature type="transmembrane region" description="Helical" evidence="11">
    <location>
        <begin position="434"/>
        <end position="456"/>
    </location>
</feature>
<dbReference type="SUPFAM" id="SSF50494">
    <property type="entry name" value="Trypsin-like serine proteases"/>
    <property type="match status" value="1"/>
</dbReference>
<evidence type="ECO:0000256" key="12">
    <source>
        <dbReference type="SAM" id="SignalP"/>
    </source>
</evidence>
<dbReference type="PROSITE" id="PS50262">
    <property type="entry name" value="G_PROTEIN_RECEP_F1_2"/>
    <property type="match status" value="1"/>
</dbReference>
<dbReference type="FunFam" id="2.40.10.10:FF:000024">
    <property type="entry name" value="Serine protease 53"/>
    <property type="match status" value="1"/>
</dbReference>
<evidence type="ECO:0000259" key="14">
    <source>
        <dbReference type="PROSITE" id="PS50262"/>
    </source>
</evidence>
<comment type="subcellular location">
    <subcellularLocation>
        <location evidence="1">Membrane</location>
    </subcellularLocation>
</comment>
<dbReference type="InterPro" id="IPR018114">
    <property type="entry name" value="TRYPSIN_HIS"/>
</dbReference>
<evidence type="ECO:0000256" key="10">
    <source>
        <dbReference type="SAM" id="MobiDB-lite"/>
    </source>
</evidence>
<feature type="region of interest" description="Disordered" evidence="10">
    <location>
        <begin position="513"/>
        <end position="537"/>
    </location>
</feature>
<dbReference type="InterPro" id="IPR033116">
    <property type="entry name" value="TRYPSIN_SER"/>
</dbReference>
<keyword evidence="4 12" id="KW-0732">Signal</keyword>
<evidence type="ECO:0000256" key="1">
    <source>
        <dbReference type="ARBA" id="ARBA00004370"/>
    </source>
</evidence>
<dbReference type="Pfam" id="PF00089">
    <property type="entry name" value="Trypsin"/>
    <property type="match status" value="1"/>
</dbReference>
<dbReference type="Gene3D" id="2.40.10.10">
    <property type="entry name" value="Trypsin-like serine proteases"/>
    <property type="match status" value="1"/>
</dbReference>
<dbReference type="GO" id="GO:0004930">
    <property type="term" value="F:G protein-coupled receptor activity"/>
    <property type="evidence" value="ECO:0007669"/>
    <property type="project" value="InterPro"/>
</dbReference>
<feature type="transmembrane region" description="Helical" evidence="11">
    <location>
        <begin position="314"/>
        <end position="338"/>
    </location>
</feature>
<dbReference type="InterPro" id="IPR043504">
    <property type="entry name" value="Peptidase_S1_PA_chymotrypsin"/>
</dbReference>
<keyword evidence="6 11" id="KW-1133">Transmembrane helix</keyword>
<feature type="region of interest" description="Disordered" evidence="10">
    <location>
        <begin position="562"/>
        <end position="599"/>
    </location>
</feature>
<evidence type="ECO:0000256" key="4">
    <source>
        <dbReference type="ARBA" id="ARBA00022729"/>
    </source>
</evidence>
<dbReference type="InterPro" id="IPR017452">
    <property type="entry name" value="GPCR_Rhodpsn_7TM"/>
</dbReference>